<accession>A0A4Z2FS34</accession>
<keyword evidence="2" id="KW-1185">Reference proteome</keyword>
<gene>
    <name evidence="1" type="ORF">EYF80_045853</name>
</gene>
<protein>
    <submittedName>
        <fullName evidence="1">Uncharacterized protein</fullName>
    </submittedName>
</protein>
<comment type="caution">
    <text evidence="1">The sequence shown here is derived from an EMBL/GenBank/DDBJ whole genome shotgun (WGS) entry which is preliminary data.</text>
</comment>
<proteinExistence type="predicted"/>
<dbReference type="AlphaFoldDB" id="A0A4Z2FS34"/>
<dbReference type="EMBL" id="SRLO01000934">
    <property type="protein sequence ID" value="TNN43968.1"/>
    <property type="molecule type" value="Genomic_DNA"/>
</dbReference>
<reference evidence="1 2" key="1">
    <citation type="submission" date="2019-03" db="EMBL/GenBank/DDBJ databases">
        <title>First draft genome of Liparis tanakae, snailfish: a comprehensive survey of snailfish specific genes.</title>
        <authorList>
            <person name="Kim W."/>
            <person name="Song I."/>
            <person name="Jeong J.-H."/>
            <person name="Kim D."/>
            <person name="Kim S."/>
            <person name="Ryu S."/>
            <person name="Song J.Y."/>
            <person name="Lee S.K."/>
        </authorList>
    </citation>
    <scope>NUCLEOTIDE SEQUENCE [LARGE SCALE GENOMIC DNA]</scope>
    <source>
        <tissue evidence="1">Muscle</tissue>
    </source>
</reference>
<evidence type="ECO:0000313" key="1">
    <source>
        <dbReference type="EMBL" id="TNN43968.1"/>
    </source>
</evidence>
<sequence>METSPELKTRCGVKTADRKAGGRRSVVFRIGPDDLRESGNADIQSSHRSRDGYMDRPLALHTHSHLGHFHRTLTWSASTKMILSTAKGNRTSRKRIL</sequence>
<name>A0A4Z2FS34_9TELE</name>
<organism evidence="1 2">
    <name type="scientific">Liparis tanakae</name>
    <name type="common">Tanaka's snailfish</name>
    <dbReference type="NCBI Taxonomy" id="230148"/>
    <lineage>
        <taxon>Eukaryota</taxon>
        <taxon>Metazoa</taxon>
        <taxon>Chordata</taxon>
        <taxon>Craniata</taxon>
        <taxon>Vertebrata</taxon>
        <taxon>Euteleostomi</taxon>
        <taxon>Actinopterygii</taxon>
        <taxon>Neopterygii</taxon>
        <taxon>Teleostei</taxon>
        <taxon>Neoteleostei</taxon>
        <taxon>Acanthomorphata</taxon>
        <taxon>Eupercaria</taxon>
        <taxon>Perciformes</taxon>
        <taxon>Cottioidei</taxon>
        <taxon>Cottales</taxon>
        <taxon>Liparidae</taxon>
        <taxon>Liparis</taxon>
    </lineage>
</organism>
<evidence type="ECO:0000313" key="2">
    <source>
        <dbReference type="Proteomes" id="UP000314294"/>
    </source>
</evidence>
<dbReference type="Proteomes" id="UP000314294">
    <property type="component" value="Unassembled WGS sequence"/>
</dbReference>